<evidence type="ECO:0000313" key="2">
    <source>
        <dbReference type="EMBL" id="HHP68146.1"/>
    </source>
</evidence>
<name>A0A7J3XZQ2_9CREN</name>
<dbReference type="AlphaFoldDB" id="A0A7J3XZQ2"/>
<comment type="caution">
    <text evidence="2">The sequence shown here is derived from an EMBL/GenBank/DDBJ whole genome shotgun (WGS) entry which is preliminary data.</text>
</comment>
<reference evidence="2" key="1">
    <citation type="journal article" date="2020" name="mSystems">
        <title>Genome- and Community-Level Interaction Insights into Carbon Utilization and Element Cycling Functions of Hydrothermarchaeota in Hydrothermal Sediment.</title>
        <authorList>
            <person name="Zhou Z."/>
            <person name="Liu Y."/>
            <person name="Xu W."/>
            <person name="Pan J."/>
            <person name="Luo Z.H."/>
            <person name="Li M."/>
        </authorList>
    </citation>
    <scope>NUCLEOTIDE SEQUENCE [LARGE SCALE GENOMIC DNA]</scope>
    <source>
        <strain evidence="2">SpSt-110</strain>
    </source>
</reference>
<accession>A0A7J3XZQ2</accession>
<proteinExistence type="predicted"/>
<evidence type="ECO:0000256" key="1">
    <source>
        <dbReference type="SAM" id="MobiDB-lite"/>
    </source>
</evidence>
<gene>
    <name evidence="2" type="ORF">ENM60_05110</name>
</gene>
<dbReference type="EMBL" id="DRYK01000062">
    <property type="protein sequence ID" value="HHP68146.1"/>
    <property type="molecule type" value="Genomic_DNA"/>
</dbReference>
<feature type="region of interest" description="Disordered" evidence="1">
    <location>
        <begin position="1"/>
        <end position="22"/>
    </location>
</feature>
<sequence>MSLAMRPAGSSSSWSRRSPGSRRLLEHSELQGSLCNYSYCYREISHVVAERALLYLEGREFDEILQGVDRLWVHYTQRGLHGLLSYTTGYSTGYS</sequence>
<organism evidence="2">
    <name type="scientific">Thermogladius calderae</name>
    <dbReference type="NCBI Taxonomy" id="1200300"/>
    <lineage>
        <taxon>Archaea</taxon>
        <taxon>Thermoproteota</taxon>
        <taxon>Thermoprotei</taxon>
        <taxon>Desulfurococcales</taxon>
        <taxon>Desulfurococcaceae</taxon>
        <taxon>Thermogladius</taxon>
    </lineage>
</organism>
<protein>
    <submittedName>
        <fullName evidence="2">Uncharacterized protein</fullName>
    </submittedName>
</protein>